<reference evidence="5 6" key="1">
    <citation type="journal article" date="2015" name="Nature">
        <title>rRNA introns, odd ribosomes, and small enigmatic genomes across a large radiation of phyla.</title>
        <authorList>
            <person name="Brown C.T."/>
            <person name="Hug L.A."/>
            <person name="Thomas B.C."/>
            <person name="Sharon I."/>
            <person name="Castelle C.J."/>
            <person name="Singh A."/>
            <person name="Wilkins M.J."/>
            <person name="Williams K.H."/>
            <person name="Banfield J.F."/>
        </authorList>
    </citation>
    <scope>NUCLEOTIDE SEQUENCE [LARGE SCALE GENOMIC DNA]</scope>
</reference>
<dbReference type="PROSITE" id="PS51188">
    <property type="entry name" value="ZF_CR"/>
    <property type="match status" value="1"/>
</dbReference>
<feature type="domain" description="J" evidence="3">
    <location>
        <begin position="4"/>
        <end position="62"/>
    </location>
</feature>
<dbReference type="Gene3D" id="2.10.230.10">
    <property type="entry name" value="Heat shock protein DnaJ, cysteine-rich domain"/>
    <property type="match status" value="1"/>
</dbReference>
<dbReference type="InterPro" id="IPR036410">
    <property type="entry name" value="HSP_DnaJ_Cys-rich_dom_sf"/>
</dbReference>
<keyword evidence="1" id="KW-0143">Chaperone</keyword>
<dbReference type="InterPro" id="IPR036869">
    <property type="entry name" value="J_dom_sf"/>
</dbReference>
<evidence type="ECO:0000259" key="4">
    <source>
        <dbReference type="PROSITE" id="PS51188"/>
    </source>
</evidence>
<proteinExistence type="predicted"/>
<dbReference type="SUPFAM" id="SSF49493">
    <property type="entry name" value="HSP40/DnaJ peptide-binding domain"/>
    <property type="match status" value="1"/>
</dbReference>
<dbReference type="CDD" id="cd06257">
    <property type="entry name" value="DnaJ"/>
    <property type="match status" value="1"/>
</dbReference>
<dbReference type="PANTHER" id="PTHR43096">
    <property type="entry name" value="DNAJ HOMOLOG 1, MITOCHONDRIAL-RELATED"/>
    <property type="match status" value="1"/>
</dbReference>
<dbReference type="EMBL" id="LCOJ01000034">
    <property type="protein sequence ID" value="KKU74469.1"/>
    <property type="molecule type" value="Genomic_DNA"/>
</dbReference>
<keyword evidence="2" id="KW-0863">Zinc-finger</keyword>
<evidence type="ECO:0000313" key="5">
    <source>
        <dbReference type="EMBL" id="KKU74469.1"/>
    </source>
</evidence>
<dbReference type="Gene3D" id="2.60.260.20">
    <property type="entry name" value="Urease metallochaperone UreE, N-terminal domain"/>
    <property type="match status" value="1"/>
</dbReference>
<protein>
    <submittedName>
        <fullName evidence="5">Chaperone protein DnaJ</fullName>
    </submittedName>
</protein>
<dbReference type="GO" id="GO:0031072">
    <property type="term" value="F:heat shock protein binding"/>
    <property type="evidence" value="ECO:0007669"/>
    <property type="project" value="InterPro"/>
</dbReference>
<dbReference type="SUPFAM" id="SSF57938">
    <property type="entry name" value="DnaJ/Hsp40 cysteine-rich domain"/>
    <property type="match status" value="1"/>
</dbReference>
<dbReference type="GO" id="GO:0005737">
    <property type="term" value="C:cytoplasm"/>
    <property type="evidence" value="ECO:0007669"/>
    <property type="project" value="TreeGrafter"/>
</dbReference>
<accession>A0A0G1SY53</accession>
<dbReference type="GO" id="GO:0008270">
    <property type="term" value="F:zinc ion binding"/>
    <property type="evidence" value="ECO:0007669"/>
    <property type="project" value="UniProtKB-KW"/>
</dbReference>
<evidence type="ECO:0000256" key="1">
    <source>
        <dbReference type="ARBA" id="ARBA00023186"/>
    </source>
</evidence>
<dbReference type="Pfam" id="PF00226">
    <property type="entry name" value="DnaJ"/>
    <property type="match status" value="1"/>
</dbReference>
<gene>
    <name evidence="5" type="ORF">UY01_C0034G0004</name>
</gene>
<dbReference type="Gene3D" id="1.10.287.110">
    <property type="entry name" value="DnaJ domain"/>
    <property type="match status" value="1"/>
</dbReference>
<feature type="domain" description="CR-type" evidence="4">
    <location>
        <begin position="147"/>
        <end position="217"/>
    </location>
</feature>
<dbReference type="SUPFAM" id="SSF46565">
    <property type="entry name" value="Chaperone J-domain"/>
    <property type="match status" value="1"/>
</dbReference>
<dbReference type="PROSITE" id="PS50076">
    <property type="entry name" value="DNAJ_2"/>
    <property type="match status" value="1"/>
</dbReference>
<dbReference type="GO" id="GO:0051082">
    <property type="term" value="F:unfolded protein binding"/>
    <property type="evidence" value="ECO:0007669"/>
    <property type="project" value="InterPro"/>
</dbReference>
<sequence length="259" mass="28663">MRKDYYLILGIQPGASAEEVDAAYQKLAIHGEMISQRQLAEVEEAYAILSNPLSRQQYDRGYRRRGKIFQFDGLDVNQLEKIHLSKKHSPRRVDNDNLMLELNELLGGLVTELRGRVAEAENAEQAALPEDDIFVDLDISASLAKGGGAKQLDYERLGECAECTGLGSWGGAALVTCRPCRGKGKQHGEPCGVCAGLGKHPEINCQRCLGEGRVKTRRQVEVAIPKQTNGDTTLRVARGGHRLFRDNQYGDLYVKVKVK</sequence>
<dbReference type="PANTHER" id="PTHR43096:SF52">
    <property type="entry name" value="DNAJ HOMOLOG 1, MITOCHONDRIAL-RELATED"/>
    <property type="match status" value="1"/>
</dbReference>
<keyword evidence="2" id="KW-0862">Zinc</keyword>
<dbReference type="InterPro" id="IPR001305">
    <property type="entry name" value="HSP_DnaJ_Cys-rich_dom"/>
</dbReference>
<comment type="caution">
    <text evidence="5">The sequence shown here is derived from an EMBL/GenBank/DDBJ whole genome shotgun (WGS) entry which is preliminary data.</text>
</comment>
<dbReference type="SMART" id="SM00271">
    <property type="entry name" value="DnaJ"/>
    <property type="match status" value="1"/>
</dbReference>
<dbReference type="Proteomes" id="UP000034879">
    <property type="component" value="Unassembled WGS sequence"/>
</dbReference>
<name>A0A0G1SY53_9BACT</name>
<dbReference type="GO" id="GO:0042026">
    <property type="term" value="P:protein refolding"/>
    <property type="evidence" value="ECO:0007669"/>
    <property type="project" value="TreeGrafter"/>
</dbReference>
<keyword evidence="2" id="KW-0479">Metal-binding</keyword>
<evidence type="ECO:0000259" key="3">
    <source>
        <dbReference type="PROSITE" id="PS50076"/>
    </source>
</evidence>
<evidence type="ECO:0000313" key="6">
    <source>
        <dbReference type="Proteomes" id="UP000034879"/>
    </source>
</evidence>
<dbReference type="InterPro" id="IPR001623">
    <property type="entry name" value="DnaJ_domain"/>
</dbReference>
<dbReference type="PRINTS" id="PR00625">
    <property type="entry name" value="JDOMAIN"/>
</dbReference>
<organism evidence="5 6">
    <name type="scientific">Candidatus Nomurabacteria bacterium GW2011_GWB1_47_6</name>
    <dbReference type="NCBI Taxonomy" id="1618749"/>
    <lineage>
        <taxon>Bacteria</taxon>
        <taxon>Candidatus Nomuraibacteriota</taxon>
    </lineage>
</organism>
<dbReference type="InterPro" id="IPR008971">
    <property type="entry name" value="HSP40/DnaJ_pept-bd"/>
</dbReference>
<feature type="zinc finger region" description="CR-type" evidence="2">
    <location>
        <begin position="147"/>
        <end position="217"/>
    </location>
</feature>
<dbReference type="AlphaFoldDB" id="A0A0G1SY53"/>
<evidence type="ECO:0000256" key="2">
    <source>
        <dbReference type="PROSITE-ProRule" id="PRU00546"/>
    </source>
</evidence>